<protein>
    <recommendedName>
        <fullName evidence="3">WYL domain-containing protein</fullName>
    </recommendedName>
</protein>
<name>A0ABS3KKF7_9PROT</name>
<sequence length="252" mass="28808">MTQRELGHLLGYTQRRLTDLLRDCFECRGGSTVRYDAASKRMHSVVASAKLYGPKTASEAVTILQAAQLWNDQAIPGLACPVVDTRAYRREPASDIFRMLLGACARRQVVDIVYLAKTRQLAVSFSPHALVVGPHRAHFRGYSMFELEGESHWWDLVPSRVVSAAVRPRLGYVGAQNDVEWHTDTKLCLRLRADLPEALRQAIRHDNGMDGDLLTIEPIRQALRRYVLADYMERRYERMKESVWEIVSEQRV</sequence>
<organism evidence="1 2">
    <name type="scientific">Roseomonas marmotae</name>
    <dbReference type="NCBI Taxonomy" id="2768161"/>
    <lineage>
        <taxon>Bacteria</taxon>
        <taxon>Pseudomonadati</taxon>
        <taxon>Pseudomonadota</taxon>
        <taxon>Alphaproteobacteria</taxon>
        <taxon>Acetobacterales</taxon>
        <taxon>Roseomonadaceae</taxon>
        <taxon>Roseomonas</taxon>
    </lineage>
</organism>
<evidence type="ECO:0000313" key="2">
    <source>
        <dbReference type="Proteomes" id="UP001518990"/>
    </source>
</evidence>
<evidence type="ECO:0000313" key="1">
    <source>
        <dbReference type="EMBL" id="MBO1077088.1"/>
    </source>
</evidence>
<gene>
    <name evidence="1" type="ORF">IAI60_20995</name>
</gene>
<proteinExistence type="predicted"/>
<dbReference type="Proteomes" id="UP001518990">
    <property type="component" value="Unassembled WGS sequence"/>
</dbReference>
<dbReference type="RefSeq" id="WP_207450887.1">
    <property type="nucleotide sequence ID" value="NZ_CP061098.1"/>
</dbReference>
<comment type="caution">
    <text evidence="1">The sequence shown here is derived from an EMBL/GenBank/DDBJ whole genome shotgun (WGS) entry which is preliminary data.</text>
</comment>
<accession>A0ABS3KKF7</accession>
<dbReference type="EMBL" id="JACTNF010000041">
    <property type="protein sequence ID" value="MBO1077088.1"/>
    <property type="molecule type" value="Genomic_DNA"/>
</dbReference>
<reference evidence="1 2" key="1">
    <citation type="submission" date="2020-09" db="EMBL/GenBank/DDBJ databases">
        <title>Roseomonas.</title>
        <authorList>
            <person name="Zhu W."/>
        </authorList>
    </citation>
    <scope>NUCLEOTIDE SEQUENCE [LARGE SCALE GENOMIC DNA]</scope>
    <source>
        <strain evidence="1 2">1311</strain>
    </source>
</reference>
<evidence type="ECO:0008006" key="3">
    <source>
        <dbReference type="Google" id="ProtNLM"/>
    </source>
</evidence>
<keyword evidence="2" id="KW-1185">Reference proteome</keyword>